<sequence>MSRAVRGPADHVVVVGAGLSGLAAALHLAGRGRRVTVVEREQWPGGRAGRVDVDGYRIDTGPTVLTMPDILDDVFAAVGESATDRLRLLPVDPAYRAQFADGSALEVHSDADRMAAAIAEFAGPGEAAGYRRLREWLTRLYRIEIDGFIGANFDSPLSLLTPQLARLAAIGGFRKWDHMVARHLRDPRLQRVFTFQSLYAGVAPRHALAAYAVIAYMDTISGVFFPQGGVRAVPDALAAAGADAGVRFRYGAAATRLERTGDRVTAVHTDTGERIACDAVVLTSELPQTYELLGRRPRRVRPLRASPSAVVVHVGCRRTDPAVAHHNILFGDAWHDTFTDIIDDGRLMRDPSLLVTRPTAADPTLAPAGRDLLYLLAPTPNLANTTIDWEQDGPAYARTIVDTVAERLLPQLPDSAEVLHVVTPADWARRGMVAGTPFALAHTFGQTGPFRPGNTVRGIANAVLAGSSTVPGVGVPTALLSGRLAADRITGPVERTRGRRIITTDPEAATADRKAPMP</sequence>
<reference evidence="6 7" key="1">
    <citation type="submission" date="2015-07" db="EMBL/GenBank/DDBJ databases">
        <title>Complete genome sequence of Mycobacterium goodii X7B, a facultative thermophilic biodesulfurizing bacterium.</title>
        <authorList>
            <person name="Yu B."/>
            <person name="Li F."/>
            <person name="Xu P."/>
        </authorList>
    </citation>
    <scope>NUCLEOTIDE SEQUENCE [LARGE SCALE GENOMIC DNA]</scope>
    <source>
        <strain evidence="6 7">X7B</strain>
    </source>
</reference>
<keyword evidence="2 4" id="KW-0125">Carotenoid biosynthesis</keyword>
<evidence type="ECO:0000259" key="5">
    <source>
        <dbReference type="Pfam" id="PF01593"/>
    </source>
</evidence>
<dbReference type="RefSeq" id="WP_049747535.1">
    <property type="nucleotide sequence ID" value="NZ_CP012150.1"/>
</dbReference>
<dbReference type="InterPro" id="IPR002937">
    <property type="entry name" value="Amino_oxidase"/>
</dbReference>
<dbReference type="Proteomes" id="UP000062255">
    <property type="component" value="Chromosome"/>
</dbReference>
<comment type="pathway">
    <text evidence="1 4">Carotenoid biosynthesis.</text>
</comment>
<dbReference type="PANTHER" id="PTHR43734:SF1">
    <property type="entry name" value="PHYTOENE DESATURASE"/>
    <property type="match status" value="1"/>
</dbReference>
<organism evidence="6 7">
    <name type="scientific">Mycolicibacterium goodii</name>
    <name type="common">Mycobacterium goodii</name>
    <dbReference type="NCBI Taxonomy" id="134601"/>
    <lineage>
        <taxon>Bacteria</taxon>
        <taxon>Bacillati</taxon>
        <taxon>Actinomycetota</taxon>
        <taxon>Actinomycetes</taxon>
        <taxon>Mycobacteriales</taxon>
        <taxon>Mycobacteriaceae</taxon>
        <taxon>Mycolicibacterium</taxon>
    </lineage>
</organism>
<protein>
    <submittedName>
        <fullName evidence="6">Phytoene dehydrogenase</fullName>
    </submittedName>
</protein>
<name>A0A0K0XCK1_MYCGD</name>
<evidence type="ECO:0000256" key="3">
    <source>
        <dbReference type="ARBA" id="ARBA00023002"/>
    </source>
</evidence>
<dbReference type="KEGG" id="mgo:AFA91_27820"/>
<comment type="similarity">
    <text evidence="4">Belongs to the carotenoid/retinoid oxidoreductase family.</text>
</comment>
<evidence type="ECO:0000256" key="4">
    <source>
        <dbReference type="RuleBase" id="RU362075"/>
    </source>
</evidence>
<dbReference type="SUPFAM" id="SSF51905">
    <property type="entry name" value="FAD/NAD(P)-binding domain"/>
    <property type="match status" value="1"/>
</dbReference>
<dbReference type="PATRIC" id="fig|134601.6.peg.5742"/>
<dbReference type="NCBIfam" id="TIGR02734">
    <property type="entry name" value="crtI_fam"/>
    <property type="match status" value="1"/>
</dbReference>
<gene>
    <name evidence="6" type="ORF">AFA91_27820</name>
</gene>
<evidence type="ECO:0000313" key="6">
    <source>
        <dbReference type="EMBL" id="AKS35077.1"/>
    </source>
</evidence>
<dbReference type="Pfam" id="PF01593">
    <property type="entry name" value="Amino_oxidase"/>
    <property type="match status" value="1"/>
</dbReference>
<dbReference type="GO" id="GO:0016117">
    <property type="term" value="P:carotenoid biosynthetic process"/>
    <property type="evidence" value="ECO:0007669"/>
    <property type="project" value="UniProtKB-KW"/>
</dbReference>
<dbReference type="InterPro" id="IPR014105">
    <property type="entry name" value="Carotenoid/retinoid_OxRdtase"/>
</dbReference>
<proteinExistence type="inferred from homology"/>
<evidence type="ECO:0000313" key="7">
    <source>
        <dbReference type="Proteomes" id="UP000062255"/>
    </source>
</evidence>
<evidence type="ECO:0000256" key="1">
    <source>
        <dbReference type="ARBA" id="ARBA00004829"/>
    </source>
</evidence>
<dbReference type="Gene3D" id="3.50.50.60">
    <property type="entry name" value="FAD/NAD(P)-binding domain"/>
    <property type="match status" value="2"/>
</dbReference>
<dbReference type="EMBL" id="CP012150">
    <property type="protein sequence ID" value="AKS35077.1"/>
    <property type="molecule type" value="Genomic_DNA"/>
</dbReference>
<dbReference type="GO" id="GO:0016491">
    <property type="term" value="F:oxidoreductase activity"/>
    <property type="evidence" value="ECO:0007669"/>
    <property type="project" value="UniProtKB-KW"/>
</dbReference>
<keyword evidence="3 4" id="KW-0560">Oxidoreductase</keyword>
<dbReference type="InterPro" id="IPR036188">
    <property type="entry name" value="FAD/NAD-bd_sf"/>
</dbReference>
<dbReference type="STRING" id="134601.AFA91_27820"/>
<dbReference type="OrthoDB" id="9774675at2"/>
<dbReference type="AlphaFoldDB" id="A0A0K0XCK1"/>
<feature type="domain" description="Amine oxidase" evidence="5">
    <location>
        <begin position="19"/>
        <end position="489"/>
    </location>
</feature>
<evidence type="ECO:0000256" key="2">
    <source>
        <dbReference type="ARBA" id="ARBA00022746"/>
    </source>
</evidence>
<accession>A0A0K0XCK1</accession>
<dbReference type="PANTHER" id="PTHR43734">
    <property type="entry name" value="PHYTOENE DESATURASE"/>
    <property type="match status" value="1"/>
</dbReference>